<dbReference type="PANTHER" id="PTHR43463">
    <property type="entry name" value="NICOTINATE-NUCLEOTIDE--DIMETHYLBENZIMIDAZOLE PHOSPHORIBOSYLTRANSFERASE"/>
    <property type="match status" value="1"/>
</dbReference>
<evidence type="ECO:0000256" key="1">
    <source>
        <dbReference type="ARBA" id="ARBA00005049"/>
    </source>
</evidence>
<dbReference type="Proteomes" id="UP000885703">
    <property type="component" value="Unassembled WGS sequence"/>
</dbReference>
<comment type="catalytic activity">
    <reaction evidence="9 10">
        <text>5,6-dimethylbenzimidazole + nicotinate beta-D-ribonucleotide = alpha-ribazole 5'-phosphate + nicotinate + H(+)</text>
        <dbReference type="Rhea" id="RHEA:11196"/>
        <dbReference type="ChEBI" id="CHEBI:15378"/>
        <dbReference type="ChEBI" id="CHEBI:15890"/>
        <dbReference type="ChEBI" id="CHEBI:32544"/>
        <dbReference type="ChEBI" id="CHEBI:57502"/>
        <dbReference type="ChEBI" id="CHEBI:57918"/>
        <dbReference type="EC" id="2.4.2.21"/>
    </reaction>
</comment>
<evidence type="ECO:0000256" key="5">
    <source>
        <dbReference type="ARBA" id="ARBA00022573"/>
    </source>
</evidence>
<dbReference type="NCBIfam" id="TIGR03160">
    <property type="entry name" value="cobT_DBIPRT"/>
    <property type="match status" value="1"/>
</dbReference>
<sequence length="350" mass="36210">MKQWWEEPVAKPDEGIGVDATTRQRQLTKPPGSLGELERLAVQLASMQKRQTPRVERICITLFAGDHGVVEEGVSAFPQSVTGQMLRNFASGGAAISVLARELSATLKVIDLGLAEAIAPLQGVTHLNIARGTANFTRKAAMTVAQFVQAMDAGHHAAHEASIQQSDLFIGGEMGIGNSTSACALASVLLQVPPGQLVGPGTGLDVGGVQHKLGVVQTGIELHRGCCDSPVDALTRLGGLEIAALCGSYIAAAQLGLPILVDGYISSVAALCATRISPGTRAWMLFGHRSAEPGHALVLQALDASPLLDLGMRLGEGSGAAVAVPLLRAACALHNQMATFAEAAVSAKQS</sequence>
<dbReference type="FunFam" id="3.40.50.10210:FF:000001">
    <property type="entry name" value="Nicotinate-nucleotide--dimethylbenzimidazole phosphoribosyltransferase"/>
    <property type="match status" value="1"/>
</dbReference>
<organism evidence="11">
    <name type="scientific">Halopseudomonas xinjiangensis</name>
    <dbReference type="NCBI Taxonomy" id="487184"/>
    <lineage>
        <taxon>Bacteria</taxon>
        <taxon>Pseudomonadati</taxon>
        <taxon>Pseudomonadota</taxon>
        <taxon>Gammaproteobacteria</taxon>
        <taxon>Pseudomonadales</taxon>
        <taxon>Pseudomonadaceae</taxon>
        <taxon>Halopseudomonas</taxon>
    </lineage>
</organism>
<evidence type="ECO:0000256" key="9">
    <source>
        <dbReference type="ARBA" id="ARBA00047340"/>
    </source>
</evidence>
<dbReference type="InterPro" id="IPR023195">
    <property type="entry name" value="Nict_dMeBzImd_PRibTrfase_N"/>
</dbReference>
<dbReference type="EMBL" id="DRFO01000030">
    <property type="protein sequence ID" value="HDZ57445.1"/>
    <property type="molecule type" value="Genomic_DNA"/>
</dbReference>
<dbReference type="Gene3D" id="1.10.1610.10">
    <property type="match status" value="1"/>
</dbReference>
<dbReference type="GO" id="GO:0008939">
    <property type="term" value="F:nicotinate-nucleotide-dimethylbenzimidazole phosphoribosyltransferase activity"/>
    <property type="evidence" value="ECO:0007669"/>
    <property type="project" value="UniProtKB-UniRule"/>
</dbReference>
<gene>
    <name evidence="10 11" type="primary">cobT</name>
    <name evidence="11" type="ORF">ENH64_13365</name>
</gene>
<dbReference type="Pfam" id="PF02277">
    <property type="entry name" value="DBI_PRT"/>
    <property type="match status" value="1"/>
</dbReference>
<proteinExistence type="inferred from homology"/>
<evidence type="ECO:0000256" key="7">
    <source>
        <dbReference type="ARBA" id="ARBA00022679"/>
    </source>
</evidence>
<dbReference type="CDD" id="cd02439">
    <property type="entry name" value="DMB-PRT_CobT"/>
    <property type="match status" value="1"/>
</dbReference>
<evidence type="ECO:0000256" key="6">
    <source>
        <dbReference type="ARBA" id="ARBA00022676"/>
    </source>
</evidence>
<dbReference type="AlphaFoldDB" id="A0A7V1BRT2"/>
<feature type="active site" description="Proton acceptor" evidence="10">
    <location>
        <position position="316"/>
    </location>
</feature>
<evidence type="ECO:0000256" key="8">
    <source>
        <dbReference type="ARBA" id="ARBA00030686"/>
    </source>
</evidence>
<evidence type="ECO:0000313" key="11">
    <source>
        <dbReference type="EMBL" id="HDZ57445.1"/>
    </source>
</evidence>
<dbReference type="HAMAP" id="MF_00230">
    <property type="entry name" value="CobT"/>
    <property type="match status" value="1"/>
</dbReference>
<evidence type="ECO:0000256" key="3">
    <source>
        <dbReference type="ARBA" id="ARBA00011991"/>
    </source>
</evidence>
<dbReference type="EC" id="2.4.2.21" evidence="3 10"/>
<dbReference type="NCBIfam" id="NF000996">
    <property type="entry name" value="PRK00105.1"/>
    <property type="match status" value="1"/>
</dbReference>
<protein>
    <recommendedName>
        <fullName evidence="4 10">Nicotinate-nucleotide--dimethylbenzimidazole phosphoribosyltransferase</fullName>
        <shortName evidence="10">NN:DBI PRT</shortName>
        <ecNumber evidence="3 10">2.4.2.21</ecNumber>
    </recommendedName>
    <alternativeName>
        <fullName evidence="8 10">N(1)-alpha-phosphoribosyltransferase</fullName>
    </alternativeName>
</protein>
<name>A0A7V1BRT2_9GAMM</name>
<dbReference type="InterPro" id="IPR017846">
    <property type="entry name" value="Nict_dMeBzImd_PRibTrfase_bact"/>
</dbReference>
<dbReference type="GO" id="GO:0009236">
    <property type="term" value="P:cobalamin biosynthetic process"/>
    <property type="evidence" value="ECO:0007669"/>
    <property type="project" value="UniProtKB-UniRule"/>
</dbReference>
<accession>A0A7V1BRT2</accession>
<dbReference type="Gene3D" id="3.40.50.10210">
    <property type="match status" value="1"/>
</dbReference>
<dbReference type="UniPathway" id="UPA00061">
    <property type="reaction ID" value="UER00516"/>
</dbReference>
<comment type="similarity">
    <text evidence="2 10">Belongs to the CobT family.</text>
</comment>
<evidence type="ECO:0000256" key="2">
    <source>
        <dbReference type="ARBA" id="ARBA00007110"/>
    </source>
</evidence>
<keyword evidence="6 10" id="KW-0328">Glycosyltransferase</keyword>
<comment type="pathway">
    <text evidence="1 10">Nucleoside biosynthesis; alpha-ribazole biosynthesis; alpha-ribazole from 5,6-dimethylbenzimidazole: step 1/2.</text>
</comment>
<evidence type="ECO:0000256" key="4">
    <source>
        <dbReference type="ARBA" id="ARBA00015486"/>
    </source>
</evidence>
<comment type="caution">
    <text evidence="11">The sequence shown here is derived from an EMBL/GenBank/DDBJ whole genome shotgun (WGS) entry which is preliminary data.</text>
</comment>
<keyword evidence="5 10" id="KW-0169">Cobalamin biosynthesis</keyword>
<dbReference type="InterPro" id="IPR036087">
    <property type="entry name" value="Nict_dMeBzImd_PRibTrfase_sf"/>
</dbReference>
<dbReference type="SUPFAM" id="SSF52733">
    <property type="entry name" value="Nicotinate mononucleotide:5,6-dimethylbenzimidazole phosphoribosyltransferase (CobT)"/>
    <property type="match status" value="1"/>
</dbReference>
<comment type="function">
    <text evidence="10">Catalyzes the synthesis of alpha-ribazole-5'-phosphate from nicotinate mononucleotide (NAMN) and 5,6-dimethylbenzimidazole (DMB).</text>
</comment>
<reference evidence="11" key="1">
    <citation type="journal article" date="2020" name="mSystems">
        <title>Genome- and Community-Level Interaction Insights into Carbon Utilization and Element Cycling Functions of Hydrothermarchaeota in Hydrothermal Sediment.</title>
        <authorList>
            <person name="Zhou Z."/>
            <person name="Liu Y."/>
            <person name="Xu W."/>
            <person name="Pan J."/>
            <person name="Luo Z.H."/>
            <person name="Li M."/>
        </authorList>
    </citation>
    <scope>NUCLEOTIDE SEQUENCE [LARGE SCALE GENOMIC DNA]</scope>
    <source>
        <strain evidence="11">HyVt-324</strain>
    </source>
</reference>
<dbReference type="InterPro" id="IPR003200">
    <property type="entry name" value="Nict_dMeBzImd_PRibTrfase"/>
</dbReference>
<keyword evidence="7 10" id="KW-0808">Transferase</keyword>
<evidence type="ECO:0000256" key="10">
    <source>
        <dbReference type="HAMAP-Rule" id="MF_00230"/>
    </source>
</evidence>
<dbReference type="PANTHER" id="PTHR43463:SF1">
    <property type="entry name" value="NICOTINATE-NUCLEOTIDE--DIMETHYLBENZIMIDAZOLE PHOSPHORIBOSYLTRANSFERASE"/>
    <property type="match status" value="1"/>
</dbReference>